<dbReference type="OrthoDB" id="5350595at2759"/>
<organism evidence="4 5">
    <name type="scientific">Paramormyrops kingsleyae</name>
    <dbReference type="NCBI Taxonomy" id="1676925"/>
    <lineage>
        <taxon>Eukaryota</taxon>
        <taxon>Metazoa</taxon>
        <taxon>Chordata</taxon>
        <taxon>Craniata</taxon>
        <taxon>Vertebrata</taxon>
        <taxon>Euteleostomi</taxon>
        <taxon>Actinopterygii</taxon>
        <taxon>Neopterygii</taxon>
        <taxon>Teleostei</taxon>
        <taxon>Osteoglossocephala</taxon>
        <taxon>Osteoglossomorpha</taxon>
        <taxon>Osteoglossiformes</taxon>
        <taxon>Mormyridae</taxon>
        <taxon>Paramormyrops</taxon>
    </lineage>
</organism>
<proteinExistence type="inferred from homology"/>
<evidence type="ECO:0000256" key="2">
    <source>
        <dbReference type="SAM" id="MobiDB-lite"/>
    </source>
</evidence>
<dbReference type="Proteomes" id="UP000261540">
    <property type="component" value="Unplaced"/>
</dbReference>
<feature type="compositionally biased region" description="Polar residues" evidence="2">
    <location>
        <begin position="184"/>
        <end position="201"/>
    </location>
</feature>
<feature type="region of interest" description="Disordered" evidence="2">
    <location>
        <begin position="181"/>
        <end position="224"/>
    </location>
</feature>
<feature type="compositionally biased region" description="Polar residues" evidence="2">
    <location>
        <begin position="211"/>
        <end position="224"/>
    </location>
</feature>
<evidence type="ECO:0000313" key="5">
    <source>
        <dbReference type="Proteomes" id="UP000261540"/>
    </source>
</evidence>
<dbReference type="InterPro" id="IPR016024">
    <property type="entry name" value="ARM-type_fold"/>
</dbReference>
<dbReference type="PANTHER" id="PTHR21705:SF9">
    <property type="entry name" value="FHF COMPLEX SUBUNIT HOOK-INTERACTING PROTEIN 2B"/>
    <property type="match status" value="1"/>
</dbReference>
<dbReference type="InterPro" id="IPR019384">
    <property type="entry name" value="FHIP"/>
</dbReference>
<dbReference type="InterPro" id="IPR045669">
    <property type="entry name" value="FHIP_C"/>
</dbReference>
<reference evidence="4" key="1">
    <citation type="submission" date="2025-08" db="UniProtKB">
        <authorList>
            <consortium name="Ensembl"/>
        </authorList>
    </citation>
    <scope>IDENTIFICATION</scope>
</reference>
<dbReference type="GeneTree" id="ENSGT00950000182936"/>
<dbReference type="SUPFAM" id="SSF48371">
    <property type="entry name" value="ARM repeat"/>
    <property type="match status" value="1"/>
</dbReference>
<keyword evidence="5" id="KW-1185">Reference proteome</keyword>
<dbReference type="STRING" id="1676925.ENSPKIP00000010137"/>
<comment type="similarity">
    <text evidence="1">Belongs to the FHIP family.</text>
</comment>
<sequence length="737" mass="83463">MDMFNKLTTLFQQALETREPSVNLQDSFVEHWKGITNYYIETTDDLIPVKETDIPWRLKQMLDILVYEEKQQESQETGPCMEYLLQHKILETLCTLGKAEYPPGMIQQVLGFFTKLLTQIQQPLLHIINVYRPVQKLICLCAQTGSQTEKEEAQFLFVICSRLKQDPYVLNYILGIKTEEPSRRSCSSSGDEVQQGDSETPNGEKMPPGHQNDSGYLSSPCRSPSLTPEDKKLIHALLFLTKSQKSRVALRACEGLSLLLAIPKEETAECLGQKTAVCQMVAGRLSELYSSIPLSLEPVDVHSCPDIQWRVQCSPKTSEESSSLPGREQLEAFLAWLDFCNHLVNEAPRTLSIKLAKAIRRQWLVAVVQPQLLQVSEAGMLLHMALLSRILHRVSAPTLLEELVFFILGSQRNCERQVDPDAPVLRRQLIENCNHISDEISIATLRLFEELLQKPHEHVVFNLALRNLERRGYIAPGAAGGGEERQPGDGEPLEESVEFEEDPFFTDMDSEGNFNHVETLVSLPPQQRGQGEPGGQSQAADIVNSFLCLVPQEAKTSRYVQGAGYDTYVHDAHEMFKDCREISLNWGWPTLPQPPEVTSLDSCFYEGHFLKILFDRIAQILEQPYELNLQVTSVLSRLASFPHPHLHEYLLNPYISLATGSRSLFSVLIRVIGDLMQRIQHIPNFTEKLVHVRKQLMSLEPESLMDHVTLLKGVIVLEEFCKELAAIVFVKLPMEDL</sequence>
<dbReference type="Ensembl" id="ENSPKIT00000034260.1">
    <property type="protein sequence ID" value="ENSPKIP00000010137.1"/>
    <property type="gene ID" value="ENSPKIG00000024972.1"/>
</dbReference>
<dbReference type="AlphaFoldDB" id="A0A3B3QU46"/>
<protein>
    <submittedName>
        <fullName evidence="4">FHF complex subunit HOOK interacting protein 2B</fullName>
    </submittedName>
</protein>
<dbReference type="Pfam" id="PF19314">
    <property type="entry name" value="DUF5917"/>
    <property type="match status" value="1"/>
</dbReference>
<dbReference type="PANTHER" id="PTHR21705">
    <property type="entry name" value="RAI16 PROTEIN-RELATED"/>
    <property type="match status" value="1"/>
</dbReference>
<name>A0A3B3QU46_9TELE</name>
<reference evidence="4" key="2">
    <citation type="submission" date="2025-09" db="UniProtKB">
        <authorList>
            <consortium name="Ensembl"/>
        </authorList>
    </citation>
    <scope>IDENTIFICATION</scope>
</reference>
<dbReference type="GeneID" id="111857587"/>
<evidence type="ECO:0000313" key="4">
    <source>
        <dbReference type="Ensembl" id="ENSPKIP00000010137.1"/>
    </source>
</evidence>
<dbReference type="RefSeq" id="XP_023694374.1">
    <property type="nucleotide sequence ID" value="XM_023838606.2"/>
</dbReference>
<dbReference type="Pfam" id="PF19311">
    <property type="entry name" value="KELAA"/>
    <property type="match status" value="1"/>
</dbReference>
<dbReference type="KEGG" id="pki:111857587"/>
<dbReference type="InterPro" id="IPR045668">
    <property type="entry name" value="FHIP_KELAA_motif"/>
</dbReference>
<dbReference type="CTD" id="64760"/>
<evidence type="ECO:0000256" key="1">
    <source>
        <dbReference type="ARBA" id="ARBA00024336"/>
    </source>
</evidence>
<evidence type="ECO:0000259" key="3">
    <source>
        <dbReference type="Pfam" id="PF19314"/>
    </source>
</evidence>
<feature type="region of interest" description="Disordered" evidence="2">
    <location>
        <begin position="476"/>
        <end position="496"/>
    </location>
</feature>
<dbReference type="Pfam" id="PF10257">
    <property type="entry name" value="RAI16-like"/>
    <property type="match status" value="1"/>
</dbReference>
<accession>A0A3B3QU46</accession>
<feature type="domain" description="FHF complex subunit HOOK-interacting protein C-terminal" evidence="3">
    <location>
        <begin position="606"/>
        <end position="697"/>
    </location>
</feature>